<evidence type="ECO:0000256" key="1">
    <source>
        <dbReference type="SAM" id="SignalP"/>
    </source>
</evidence>
<sequence length="101" mass="12053">MQSIRKTLRIAPAVAAMGAMFLFAGVPQAKADDDHRECRERIEKDQVKLDKAIQHHGERSKQAEHARHELNEQREHCWSKYHGYWGADQRWHDQRDWDDRH</sequence>
<proteinExistence type="predicted"/>
<gene>
    <name evidence="2" type="ordered locus">Acid345_4698</name>
</gene>
<name>Q1IHF2_KORVE</name>
<protein>
    <submittedName>
        <fullName evidence="2">Uncharacterized protein</fullName>
    </submittedName>
</protein>
<keyword evidence="1" id="KW-0732">Signal</keyword>
<keyword evidence="3" id="KW-1185">Reference proteome</keyword>
<accession>Q1IHF2</accession>
<dbReference type="EMBL" id="CP000360">
    <property type="protein sequence ID" value="ABF43698.1"/>
    <property type="molecule type" value="Genomic_DNA"/>
</dbReference>
<evidence type="ECO:0000313" key="2">
    <source>
        <dbReference type="EMBL" id="ABF43698.1"/>
    </source>
</evidence>
<feature type="signal peptide" evidence="1">
    <location>
        <begin position="1"/>
        <end position="31"/>
    </location>
</feature>
<dbReference type="STRING" id="204669.Acid345_4698"/>
<dbReference type="KEGG" id="aba:Acid345_4698"/>
<evidence type="ECO:0000313" key="3">
    <source>
        <dbReference type="Proteomes" id="UP000002432"/>
    </source>
</evidence>
<dbReference type="AlphaFoldDB" id="Q1IHF2"/>
<reference evidence="2 3" key="1">
    <citation type="journal article" date="2009" name="Appl. Environ. Microbiol.">
        <title>Three genomes from the phylum Acidobacteria provide insight into the lifestyles of these microorganisms in soils.</title>
        <authorList>
            <person name="Ward N.L."/>
            <person name="Challacombe J.F."/>
            <person name="Janssen P.H."/>
            <person name="Henrissat B."/>
            <person name="Coutinho P.M."/>
            <person name="Wu M."/>
            <person name="Xie G."/>
            <person name="Haft D.H."/>
            <person name="Sait M."/>
            <person name="Badger J."/>
            <person name="Barabote R.D."/>
            <person name="Bradley B."/>
            <person name="Brettin T.S."/>
            <person name="Brinkac L.M."/>
            <person name="Bruce D."/>
            <person name="Creasy T."/>
            <person name="Daugherty S.C."/>
            <person name="Davidsen T.M."/>
            <person name="DeBoy R.T."/>
            <person name="Detter J.C."/>
            <person name="Dodson R.J."/>
            <person name="Durkin A.S."/>
            <person name="Ganapathy A."/>
            <person name="Gwinn-Giglio M."/>
            <person name="Han C.S."/>
            <person name="Khouri H."/>
            <person name="Kiss H."/>
            <person name="Kothari S.P."/>
            <person name="Madupu R."/>
            <person name="Nelson K.E."/>
            <person name="Nelson W.C."/>
            <person name="Paulsen I."/>
            <person name="Penn K."/>
            <person name="Ren Q."/>
            <person name="Rosovitz M.J."/>
            <person name="Selengut J.D."/>
            <person name="Shrivastava S."/>
            <person name="Sullivan S.A."/>
            <person name="Tapia R."/>
            <person name="Thompson L.S."/>
            <person name="Watkins K.L."/>
            <person name="Yang Q."/>
            <person name="Yu C."/>
            <person name="Zafar N."/>
            <person name="Zhou L."/>
            <person name="Kuske C.R."/>
        </authorList>
    </citation>
    <scope>NUCLEOTIDE SEQUENCE [LARGE SCALE GENOMIC DNA]</scope>
    <source>
        <strain evidence="2 3">Ellin345</strain>
    </source>
</reference>
<dbReference type="Proteomes" id="UP000002432">
    <property type="component" value="Chromosome"/>
</dbReference>
<dbReference type="EnsemblBacteria" id="ABF43698">
    <property type="protein sequence ID" value="ABF43698"/>
    <property type="gene ID" value="Acid345_4698"/>
</dbReference>
<dbReference type="RefSeq" id="WP_011525494.1">
    <property type="nucleotide sequence ID" value="NC_008009.1"/>
</dbReference>
<organism evidence="2 3">
    <name type="scientific">Koribacter versatilis (strain Ellin345)</name>
    <dbReference type="NCBI Taxonomy" id="204669"/>
    <lineage>
        <taxon>Bacteria</taxon>
        <taxon>Pseudomonadati</taxon>
        <taxon>Acidobacteriota</taxon>
        <taxon>Terriglobia</taxon>
        <taxon>Terriglobales</taxon>
        <taxon>Candidatus Korobacteraceae</taxon>
        <taxon>Candidatus Korobacter</taxon>
    </lineage>
</organism>
<dbReference type="HOGENOM" id="CLU_2287805_0_0_0"/>
<feature type="chain" id="PRO_5004190671" evidence="1">
    <location>
        <begin position="32"/>
        <end position="101"/>
    </location>
</feature>